<feature type="non-terminal residue" evidence="3">
    <location>
        <position position="33"/>
    </location>
</feature>
<sequence length="33" mass="3609">ISLLPTLSKLFEKMLTNPQGSVLGPLLYSIYTA</sequence>
<gene>
    <name evidence="3" type="primary">LOC117214568</name>
</gene>
<feature type="domain" description="Reverse transcriptase" evidence="1">
    <location>
        <begin position="1"/>
        <end position="33"/>
    </location>
</feature>
<evidence type="ECO:0000313" key="3">
    <source>
        <dbReference type="RefSeq" id="XP_033316647.1"/>
    </source>
</evidence>
<organism evidence="2 3">
    <name type="scientific">Bombus bifarius</name>
    <dbReference type="NCBI Taxonomy" id="103933"/>
    <lineage>
        <taxon>Eukaryota</taxon>
        <taxon>Metazoa</taxon>
        <taxon>Ecdysozoa</taxon>
        <taxon>Arthropoda</taxon>
        <taxon>Hexapoda</taxon>
        <taxon>Insecta</taxon>
        <taxon>Pterygota</taxon>
        <taxon>Neoptera</taxon>
        <taxon>Endopterygota</taxon>
        <taxon>Hymenoptera</taxon>
        <taxon>Apocrita</taxon>
        <taxon>Aculeata</taxon>
        <taxon>Apoidea</taxon>
        <taxon>Anthophila</taxon>
        <taxon>Apidae</taxon>
        <taxon>Bombus</taxon>
        <taxon>Pyrobombus</taxon>
    </lineage>
</organism>
<dbReference type="InterPro" id="IPR000477">
    <property type="entry name" value="RT_dom"/>
</dbReference>
<dbReference type="AlphaFoldDB" id="A0A6P8NQW3"/>
<keyword evidence="2" id="KW-1185">Reference proteome</keyword>
<feature type="non-terminal residue" evidence="3">
    <location>
        <position position="1"/>
    </location>
</feature>
<dbReference type="GeneID" id="117214568"/>
<dbReference type="KEGG" id="bbif:117214568"/>
<dbReference type="PROSITE" id="PS50878">
    <property type="entry name" value="RT_POL"/>
    <property type="match status" value="1"/>
</dbReference>
<accession>A0A6P8NQW3</accession>
<evidence type="ECO:0000313" key="2">
    <source>
        <dbReference type="Proteomes" id="UP000515164"/>
    </source>
</evidence>
<protein>
    <submittedName>
        <fullName evidence="3">Uncharacterized protein LOC117214568</fullName>
    </submittedName>
</protein>
<dbReference type="RefSeq" id="XP_033316647.1">
    <property type="nucleotide sequence ID" value="XM_033460756.1"/>
</dbReference>
<name>A0A6P8NQW3_9HYME</name>
<dbReference type="Proteomes" id="UP000515164">
    <property type="component" value="Unplaced"/>
</dbReference>
<proteinExistence type="predicted"/>
<evidence type="ECO:0000259" key="1">
    <source>
        <dbReference type="PROSITE" id="PS50878"/>
    </source>
</evidence>
<reference evidence="3" key="1">
    <citation type="submission" date="2025-08" db="UniProtKB">
        <authorList>
            <consortium name="RefSeq"/>
        </authorList>
    </citation>
    <scope>IDENTIFICATION</scope>
    <source>
        <tissue evidence="3">Muscle</tissue>
    </source>
</reference>